<evidence type="ECO:0000313" key="1">
    <source>
        <dbReference type="EMBL" id="JAH77445.1"/>
    </source>
</evidence>
<reference evidence="1" key="2">
    <citation type="journal article" date="2015" name="Fish Shellfish Immunol.">
        <title>Early steps in the European eel (Anguilla anguilla)-Vibrio vulnificus interaction in the gills: Role of the RtxA13 toxin.</title>
        <authorList>
            <person name="Callol A."/>
            <person name="Pajuelo D."/>
            <person name="Ebbesson L."/>
            <person name="Teles M."/>
            <person name="MacKenzie S."/>
            <person name="Amaro C."/>
        </authorList>
    </citation>
    <scope>NUCLEOTIDE SEQUENCE</scope>
</reference>
<name>A0A0E9VJ55_ANGAN</name>
<sequence length="55" mass="6500">MAGYAIKPRYILAGQHPPLPYRNYHRLSALKTFISQHFELISTNRIHKQHHMSTQ</sequence>
<proteinExistence type="predicted"/>
<accession>A0A0E9VJ55</accession>
<dbReference type="EMBL" id="GBXM01031132">
    <property type="protein sequence ID" value="JAH77445.1"/>
    <property type="molecule type" value="Transcribed_RNA"/>
</dbReference>
<organism evidence="1">
    <name type="scientific">Anguilla anguilla</name>
    <name type="common">European freshwater eel</name>
    <name type="synonym">Muraena anguilla</name>
    <dbReference type="NCBI Taxonomy" id="7936"/>
    <lineage>
        <taxon>Eukaryota</taxon>
        <taxon>Metazoa</taxon>
        <taxon>Chordata</taxon>
        <taxon>Craniata</taxon>
        <taxon>Vertebrata</taxon>
        <taxon>Euteleostomi</taxon>
        <taxon>Actinopterygii</taxon>
        <taxon>Neopterygii</taxon>
        <taxon>Teleostei</taxon>
        <taxon>Anguilliformes</taxon>
        <taxon>Anguillidae</taxon>
        <taxon>Anguilla</taxon>
    </lineage>
</organism>
<protein>
    <submittedName>
        <fullName evidence="1">Uncharacterized protein</fullName>
    </submittedName>
</protein>
<reference evidence="1" key="1">
    <citation type="submission" date="2014-11" db="EMBL/GenBank/DDBJ databases">
        <authorList>
            <person name="Amaro Gonzalez C."/>
        </authorList>
    </citation>
    <scope>NUCLEOTIDE SEQUENCE</scope>
</reference>
<dbReference type="AlphaFoldDB" id="A0A0E9VJ55"/>